<protein>
    <recommendedName>
        <fullName evidence="1">Azaphilone pigments biosynthesis cluster protein L N-terminal domain-containing protein</fullName>
    </recommendedName>
</protein>
<feature type="domain" description="Azaphilone pigments biosynthesis cluster protein L N-terminal" evidence="1">
    <location>
        <begin position="19"/>
        <end position="161"/>
    </location>
</feature>
<dbReference type="GeneID" id="54287083"/>
<evidence type="ECO:0000259" key="1">
    <source>
        <dbReference type="Pfam" id="PF17111"/>
    </source>
</evidence>
<evidence type="ECO:0000313" key="3">
    <source>
        <dbReference type="Proteomes" id="UP000799778"/>
    </source>
</evidence>
<evidence type="ECO:0000313" key="2">
    <source>
        <dbReference type="EMBL" id="KAF2008631.1"/>
    </source>
</evidence>
<dbReference type="Proteomes" id="UP000799778">
    <property type="component" value="Unassembled WGS sequence"/>
</dbReference>
<dbReference type="OrthoDB" id="432483at2759"/>
<dbReference type="InterPro" id="IPR031348">
    <property type="entry name" value="PigL_N"/>
</dbReference>
<dbReference type="Pfam" id="PF17111">
    <property type="entry name" value="PigL_N"/>
    <property type="match status" value="1"/>
</dbReference>
<keyword evidence="3" id="KW-1185">Reference proteome</keyword>
<name>A0A6A5X6V2_9PLEO</name>
<dbReference type="RefSeq" id="XP_033376970.1">
    <property type="nucleotide sequence ID" value="XM_033529686.1"/>
</dbReference>
<gene>
    <name evidence="2" type="ORF">BU24DRAFT_429219</name>
</gene>
<sequence>MEFYTTLSTAIELKLHLPPLNSDVEAIITILHSIRTNLQAITDDDFSPSIRQCLEGAKPAITGCRNACTDFSAKLNKLMSHSSTVHFSKRDKAMLWFKEKKIMGIRYRLATYKGTLNVVLSLASLKATSESTSQVKKTQEDLDKFMATMQGQLQGLVIGVTTTARIQDENAQDGGTGDVLDQTVKTLESQMAALSNCLSACTLAQAELSVLAGTTIKYAEAMEDSRQLFGQIGAAGEQDFQVMAVTIERLIAKGRAVQLTGRMSEDVAFAALGMSKE</sequence>
<reference evidence="2" key="1">
    <citation type="journal article" date="2020" name="Stud. Mycol.">
        <title>101 Dothideomycetes genomes: a test case for predicting lifestyles and emergence of pathogens.</title>
        <authorList>
            <person name="Haridas S."/>
            <person name="Albert R."/>
            <person name="Binder M."/>
            <person name="Bloem J."/>
            <person name="Labutti K."/>
            <person name="Salamov A."/>
            <person name="Andreopoulos B."/>
            <person name="Baker S."/>
            <person name="Barry K."/>
            <person name="Bills G."/>
            <person name="Bluhm B."/>
            <person name="Cannon C."/>
            <person name="Castanera R."/>
            <person name="Culley D."/>
            <person name="Daum C."/>
            <person name="Ezra D."/>
            <person name="Gonzalez J."/>
            <person name="Henrissat B."/>
            <person name="Kuo A."/>
            <person name="Liang C."/>
            <person name="Lipzen A."/>
            <person name="Lutzoni F."/>
            <person name="Magnuson J."/>
            <person name="Mondo S."/>
            <person name="Nolan M."/>
            <person name="Ohm R."/>
            <person name="Pangilinan J."/>
            <person name="Park H.-J."/>
            <person name="Ramirez L."/>
            <person name="Alfaro M."/>
            <person name="Sun H."/>
            <person name="Tritt A."/>
            <person name="Yoshinaga Y."/>
            <person name="Zwiers L.-H."/>
            <person name="Turgeon B."/>
            <person name="Goodwin S."/>
            <person name="Spatafora J."/>
            <person name="Crous P."/>
            <person name="Grigoriev I."/>
        </authorList>
    </citation>
    <scope>NUCLEOTIDE SEQUENCE</scope>
    <source>
        <strain evidence="2">CBS 175.79</strain>
    </source>
</reference>
<proteinExistence type="predicted"/>
<accession>A0A6A5X6V2</accession>
<dbReference type="EMBL" id="ML978082">
    <property type="protein sequence ID" value="KAF2008631.1"/>
    <property type="molecule type" value="Genomic_DNA"/>
</dbReference>
<dbReference type="AlphaFoldDB" id="A0A6A5X6V2"/>
<organism evidence="2 3">
    <name type="scientific">Aaosphaeria arxii CBS 175.79</name>
    <dbReference type="NCBI Taxonomy" id="1450172"/>
    <lineage>
        <taxon>Eukaryota</taxon>
        <taxon>Fungi</taxon>
        <taxon>Dikarya</taxon>
        <taxon>Ascomycota</taxon>
        <taxon>Pezizomycotina</taxon>
        <taxon>Dothideomycetes</taxon>
        <taxon>Pleosporomycetidae</taxon>
        <taxon>Pleosporales</taxon>
        <taxon>Pleosporales incertae sedis</taxon>
        <taxon>Aaosphaeria</taxon>
    </lineage>
</organism>